<dbReference type="STRING" id="329046.A0A1Y2CS11"/>
<dbReference type="InterPro" id="IPR013926">
    <property type="entry name" value="CGI121/TPRKB"/>
</dbReference>
<evidence type="ECO:0000256" key="6">
    <source>
        <dbReference type="ARBA" id="ARBA00023242"/>
    </source>
</evidence>
<evidence type="ECO:0000256" key="4">
    <source>
        <dbReference type="ARBA" id="ARBA00016009"/>
    </source>
</evidence>
<evidence type="ECO:0000256" key="2">
    <source>
        <dbReference type="ARBA" id="ARBA00005546"/>
    </source>
</evidence>
<evidence type="ECO:0000256" key="5">
    <source>
        <dbReference type="ARBA" id="ARBA00022694"/>
    </source>
</evidence>
<gene>
    <name evidence="9" type="ORF">BCR33DRAFT_847108</name>
</gene>
<dbReference type="Proteomes" id="UP000193642">
    <property type="component" value="Unassembled WGS sequence"/>
</dbReference>
<protein>
    <recommendedName>
        <fullName evidence="4">EKC/KEOPS complex subunit CGI121</fullName>
    </recommendedName>
    <alternativeName>
        <fullName evidence="3">EKC/KEOPS complex subunit cgi121</fullName>
    </alternativeName>
</protein>
<dbReference type="AlphaFoldDB" id="A0A1Y2CS11"/>
<dbReference type="InterPro" id="IPR036504">
    <property type="entry name" value="CGI121/TPRKB_sf"/>
</dbReference>
<dbReference type="GO" id="GO:0000408">
    <property type="term" value="C:EKC/KEOPS complex"/>
    <property type="evidence" value="ECO:0007669"/>
    <property type="project" value="TreeGrafter"/>
</dbReference>
<keyword evidence="10" id="KW-1185">Reference proteome</keyword>
<dbReference type="GO" id="GO:0005829">
    <property type="term" value="C:cytosol"/>
    <property type="evidence" value="ECO:0007669"/>
    <property type="project" value="TreeGrafter"/>
</dbReference>
<evidence type="ECO:0000256" key="7">
    <source>
        <dbReference type="ARBA" id="ARBA00025043"/>
    </source>
</evidence>
<accession>A0A1Y2CS11</accession>
<dbReference type="GO" id="GO:0005634">
    <property type="term" value="C:nucleus"/>
    <property type="evidence" value="ECO:0007669"/>
    <property type="project" value="UniProtKB-SubCell"/>
</dbReference>
<evidence type="ECO:0000256" key="1">
    <source>
        <dbReference type="ARBA" id="ARBA00004123"/>
    </source>
</evidence>
<reference evidence="9 10" key="1">
    <citation type="submission" date="2016-07" db="EMBL/GenBank/DDBJ databases">
        <title>Pervasive Adenine N6-methylation of Active Genes in Fungi.</title>
        <authorList>
            <consortium name="DOE Joint Genome Institute"/>
            <person name="Mondo S.J."/>
            <person name="Dannebaum R.O."/>
            <person name="Kuo R.C."/>
            <person name="Labutti K."/>
            <person name="Haridas S."/>
            <person name="Kuo A."/>
            <person name="Salamov A."/>
            <person name="Ahrendt S.R."/>
            <person name="Lipzen A."/>
            <person name="Sullivan W."/>
            <person name="Andreopoulos W.B."/>
            <person name="Clum A."/>
            <person name="Lindquist E."/>
            <person name="Daum C."/>
            <person name="Ramamoorthy G.K."/>
            <person name="Gryganskyi A."/>
            <person name="Culley D."/>
            <person name="Magnuson J.K."/>
            <person name="James T.Y."/>
            <person name="O'Malley M.A."/>
            <person name="Stajich J.E."/>
            <person name="Spatafora J.W."/>
            <person name="Visel A."/>
            <person name="Grigoriev I.V."/>
        </authorList>
    </citation>
    <scope>NUCLEOTIDE SEQUENCE [LARGE SCALE GENOMIC DNA]</scope>
    <source>
        <strain evidence="9 10">JEL800</strain>
    </source>
</reference>
<sequence length="204" mass="22064">MENITQIPVPSLFNPYDPNAASTETPAEAKNGHPSVFYALLFQNVSNAKELKAKVIAGDPELPQCVMVNPALVLSSFQLQTACSRAYMNQAQNNMKTKTILSEILFSLSPSLNIAESMKLFGLSDNSNSIFVLVPSADDASVDETTINKLKNLVQGDLSPAHSFSDLTDLKLLKKVYKLNDAVDQSNTVLEDLIVGGIATKGFL</sequence>
<comment type="function">
    <text evidence="7">Component of the EKC/KEOPS complex that is required for the formation of a threonylcarbamoyl group on adenosine at position 37 (t(6)A37) in tRNAs that read codons beginning with adenine. The complex is probably involved in the transfer of the threonylcarbamoyl moiety of threonylcarbamoyl-AMP (TC-AMP) to the N6 group of A37. CGI121 acts as an allosteric effector that regulates the t(6)A activity of the complex. The EKC/KEOPS complex also promotes both telomere uncapping and telomere elongation. The complex is required for efficient recruitment of transcriptional coactivators. CGI121 is not required for tRNA modification.</text>
</comment>
<evidence type="ECO:0000256" key="8">
    <source>
        <dbReference type="RuleBase" id="RU004398"/>
    </source>
</evidence>
<comment type="subcellular location">
    <subcellularLocation>
        <location evidence="1">Nucleus</location>
    </subcellularLocation>
</comment>
<dbReference type="PANTHER" id="PTHR15840">
    <property type="entry name" value="CGI-121 FAMILY MEMBER"/>
    <property type="match status" value="1"/>
</dbReference>
<dbReference type="EMBL" id="MCGO01000008">
    <property type="protein sequence ID" value="ORY49839.1"/>
    <property type="molecule type" value="Genomic_DNA"/>
</dbReference>
<keyword evidence="6 8" id="KW-0539">Nucleus</keyword>
<dbReference type="SUPFAM" id="SSF143870">
    <property type="entry name" value="PF0523-like"/>
    <property type="match status" value="1"/>
</dbReference>
<dbReference type="OrthoDB" id="329139at2759"/>
<name>A0A1Y2CS11_9FUNG</name>
<comment type="caution">
    <text evidence="9">The sequence shown here is derived from an EMBL/GenBank/DDBJ whole genome shotgun (WGS) entry which is preliminary data.</text>
</comment>
<comment type="similarity">
    <text evidence="2 8">Belongs to the CGI121/TPRKB family.</text>
</comment>
<dbReference type="PANTHER" id="PTHR15840:SF10">
    <property type="entry name" value="EKC_KEOPS COMPLEX SUBUNIT TPRKB"/>
    <property type="match status" value="1"/>
</dbReference>
<organism evidence="9 10">
    <name type="scientific">Rhizoclosmatium globosum</name>
    <dbReference type="NCBI Taxonomy" id="329046"/>
    <lineage>
        <taxon>Eukaryota</taxon>
        <taxon>Fungi</taxon>
        <taxon>Fungi incertae sedis</taxon>
        <taxon>Chytridiomycota</taxon>
        <taxon>Chytridiomycota incertae sedis</taxon>
        <taxon>Chytridiomycetes</taxon>
        <taxon>Chytridiales</taxon>
        <taxon>Chytriomycetaceae</taxon>
        <taxon>Rhizoclosmatium</taxon>
    </lineage>
</organism>
<dbReference type="GO" id="GO:0002949">
    <property type="term" value="P:tRNA threonylcarbamoyladenosine modification"/>
    <property type="evidence" value="ECO:0007669"/>
    <property type="project" value="TreeGrafter"/>
</dbReference>
<evidence type="ECO:0000313" key="9">
    <source>
        <dbReference type="EMBL" id="ORY49839.1"/>
    </source>
</evidence>
<proteinExistence type="inferred from homology"/>
<evidence type="ECO:0000256" key="3">
    <source>
        <dbReference type="ARBA" id="ARBA00015316"/>
    </source>
</evidence>
<evidence type="ECO:0000313" key="10">
    <source>
        <dbReference type="Proteomes" id="UP000193642"/>
    </source>
</evidence>
<dbReference type="Gene3D" id="3.30.2380.10">
    <property type="entry name" value="CGI121/TPRKB"/>
    <property type="match status" value="1"/>
</dbReference>
<dbReference type="Pfam" id="PF08617">
    <property type="entry name" value="CGI-121"/>
    <property type="match status" value="1"/>
</dbReference>
<keyword evidence="5" id="KW-0819">tRNA processing</keyword>